<comment type="subcellular location">
    <subcellularLocation>
        <location evidence="1">Endomembrane system</location>
        <topology evidence="1">Multi-pass membrane protein</topology>
    </subcellularLocation>
    <subcellularLocation>
        <location evidence="10">Membrane</location>
    </subcellularLocation>
</comment>
<dbReference type="SFLD" id="SFLDF00027">
    <property type="entry name" value="p-type_atpase"/>
    <property type="match status" value="1"/>
</dbReference>
<dbReference type="SUPFAM" id="SSF81653">
    <property type="entry name" value="Calcium ATPase, transduction domain A"/>
    <property type="match status" value="1"/>
</dbReference>
<dbReference type="InterPro" id="IPR027256">
    <property type="entry name" value="P-typ_ATPase_IB"/>
</dbReference>
<dbReference type="GO" id="GO:0055070">
    <property type="term" value="P:copper ion homeostasis"/>
    <property type="evidence" value="ECO:0007669"/>
    <property type="project" value="TreeGrafter"/>
</dbReference>
<dbReference type="GO" id="GO:0012505">
    <property type="term" value="C:endomembrane system"/>
    <property type="evidence" value="ECO:0007669"/>
    <property type="project" value="UniProtKB-SubCell"/>
</dbReference>
<dbReference type="PRINTS" id="PR00119">
    <property type="entry name" value="CATATPASE"/>
</dbReference>
<evidence type="ECO:0000259" key="12">
    <source>
        <dbReference type="PROSITE" id="PS50846"/>
    </source>
</evidence>
<dbReference type="Gene3D" id="3.40.50.1000">
    <property type="entry name" value="HAD superfamily/HAD-like"/>
    <property type="match status" value="1"/>
</dbReference>
<dbReference type="EMBL" id="HBIJ01004554">
    <property type="protein sequence ID" value="CAE0362471.1"/>
    <property type="molecule type" value="Transcribed_RNA"/>
</dbReference>
<evidence type="ECO:0000256" key="5">
    <source>
        <dbReference type="ARBA" id="ARBA00022741"/>
    </source>
</evidence>
<sequence length="1197" mass="128048">MDLTTRLEIEGMMCQASCGATVESALNDVIGVESAEASYARSEAIVKWRSDTLKNENLLVDAVEAVGFGASIKFGTRILKLSIQGMMCQASCGTTVRSALLGVKGCRSAQVSYPLGCAEVEIDENVNENDLVQAVEAVGFDAAVLYTNDKNISLLDTTQAATTPIATMTTKNEMLAKSEVAVRGTLTRQVAQSIKTQVEACRGVRRCDMSLGAARMILSHEPSCNVATLCRTLQLRGCENISLQMIDDDDDDDDDNQKVIYLGVEGMSCAACSSKVERALKKLEFVDEAAVSSTTHRAKVIMNESLGSKEESEKILIDTIHSLGFKGWLQKKNAKGMGTEEASAAEVQSWLNTVIMAALCTVPLFLIKLCSNNSAFWKQDFVCALSRQTLFEALLGVLTILAVGSKFAVNAFRGIATGNWGMDLLVTTATGIIFGYSMLTLFDCCLNEGGHEHAMFDTAATLLLFVSLGKYLEAAAKKKASGAIAALLRMQPKYAVVLTDVYHDPLEELSEDDEHFYRTLVSSSDTTTSVRPCAELRPGDIVLVEPGGAAPTDGIVAASLSARREAFLDESAMTGESLPVRKVRGDSVFGSSVNRSSAFVQLITQTGAKSAIAQIARIVQDAQLAKAPVQEYADAVASVFTPAILTLALITFLFWYFVATTGMIFSLDARTPFLFALLFGVSVVVVACPCALGLATPTAVMCGTAVGASRGILIKGGDVLEQAGSVDVVVFDKTGTLTTGKPKVTDLIPFSRTCSSEIDASDDASSLFLLRCAASAELNSEHPVGKAIVALSHERSAHSFPVESSETVPGQGVTAILSNGLGSVCVGSLNMVCEILDDPKQSDLIAQIAARLRREAKTVVVCAHEEKKKWYALGVFGIADAPRPEAKHTLAALQKYLKCQVRMLTGDHETTAHAIAKQIGLEPNSVVAGVKPAEKAAYISKLQRIGPKRPESVLNFFGNCFSTKKKPAARTQNTTIDGCIVAMVGDGVNDSPALATAHVGIAIGGGTQVAIEAADVVLIKSDLRDILVTLHLAQVVKRRVRFNFLWATCYNLMLIPLAAGALYPTTGTRLPPAAAALCMAFSSVSVVCSSLALKLYEPPRIFSDEENHSAASFNINEDGTCSWLRTCIKNIRFKCRIWLFALTGIHFYSKFDNIENPSADHHDSDFAISSNSKDKNFRLSRTSSGSGADETYGLNLV</sequence>
<dbReference type="InterPro" id="IPR006121">
    <property type="entry name" value="HMA_dom"/>
</dbReference>
<dbReference type="AlphaFoldDB" id="A0A7S3NIJ7"/>
<feature type="domain" description="HMA" evidence="12">
    <location>
        <begin position="3"/>
        <end position="71"/>
    </location>
</feature>
<dbReference type="NCBIfam" id="TIGR01525">
    <property type="entry name" value="ATPase-IB_hvy"/>
    <property type="match status" value="1"/>
</dbReference>
<dbReference type="PROSITE" id="PS00154">
    <property type="entry name" value="ATPASE_E1_E2"/>
    <property type="match status" value="1"/>
</dbReference>
<dbReference type="SUPFAM" id="SSF56784">
    <property type="entry name" value="HAD-like"/>
    <property type="match status" value="1"/>
</dbReference>
<dbReference type="Pfam" id="PF00403">
    <property type="entry name" value="HMA"/>
    <property type="match status" value="2"/>
</dbReference>
<keyword evidence="7" id="KW-1278">Translocase</keyword>
<dbReference type="PANTHER" id="PTHR43520:SF8">
    <property type="entry name" value="P-TYPE CU(+) TRANSPORTER"/>
    <property type="match status" value="1"/>
</dbReference>
<dbReference type="InterPro" id="IPR044492">
    <property type="entry name" value="P_typ_ATPase_HD_dom"/>
</dbReference>
<protein>
    <recommendedName>
        <fullName evidence="12">HMA domain-containing protein</fullName>
    </recommendedName>
</protein>
<dbReference type="Pfam" id="PF00122">
    <property type="entry name" value="E1-E2_ATPase"/>
    <property type="match status" value="1"/>
</dbReference>
<feature type="transmembrane region" description="Helical" evidence="10">
    <location>
        <begin position="635"/>
        <end position="658"/>
    </location>
</feature>
<dbReference type="Gene3D" id="2.70.150.10">
    <property type="entry name" value="Calcium-transporting ATPase, cytoplasmic transduction domain A"/>
    <property type="match status" value="1"/>
</dbReference>
<dbReference type="InterPro" id="IPR036163">
    <property type="entry name" value="HMA_dom_sf"/>
</dbReference>
<dbReference type="CDD" id="cd00371">
    <property type="entry name" value="HMA"/>
    <property type="match status" value="3"/>
</dbReference>
<evidence type="ECO:0000256" key="4">
    <source>
        <dbReference type="ARBA" id="ARBA00022723"/>
    </source>
</evidence>
<evidence type="ECO:0000256" key="3">
    <source>
        <dbReference type="ARBA" id="ARBA00022692"/>
    </source>
</evidence>
<accession>A0A7S3NIJ7</accession>
<dbReference type="Pfam" id="PF00702">
    <property type="entry name" value="Hydrolase"/>
    <property type="match status" value="1"/>
</dbReference>
<dbReference type="SFLD" id="SFLDG00002">
    <property type="entry name" value="C1.7:_P-type_atpase_like"/>
    <property type="match status" value="1"/>
</dbReference>
<feature type="transmembrane region" description="Helical" evidence="10">
    <location>
        <begin position="1044"/>
        <end position="1064"/>
    </location>
</feature>
<evidence type="ECO:0000256" key="7">
    <source>
        <dbReference type="ARBA" id="ARBA00022967"/>
    </source>
</evidence>
<evidence type="ECO:0000256" key="10">
    <source>
        <dbReference type="RuleBase" id="RU362081"/>
    </source>
</evidence>
<dbReference type="GO" id="GO:0043682">
    <property type="term" value="F:P-type divalent copper transporter activity"/>
    <property type="evidence" value="ECO:0007669"/>
    <property type="project" value="TreeGrafter"/>
</dbReference>
<keyword evidence="3 10" id="KW-0812">Transmembrane</keyword>
<dbReference type="InterPro" id="IPR023214">
    <property type="entry name" value="HAD_sf"/>
</dbReference>
<evidence type="ECO:0000256" key="6">
    <source>
        <dbReference type="ARBA" id="ARBA00022840"/>
    </source>
</evidence>
<dbReference type="Gene3D" id="3.40.1110.10">
    <property type="entry name" value="Calcium-transporting ATPase, cytoplasmic domain N"/>
    <property type="match status" value="1"/>
</dbReference>
<dbReference type="NCBIfam" id="TIGR01494">
    <property type="entry name" value="ATPase_P-type"/>
    <property type="match status" value="2"/>
</dbReference>
<dbReference type="InterPro" id="IPR001757">
    <property type="entry name" value="P_typ_ATPase"/>
</dbReference>
<evidence type="ECO:0000256" key="1">
    <source>
        <dbReference type="ARBA" id="ARBA00004127"/>
    </source>
</evidence>
<dbReference type="PROSITE" id="PS01047">
    <property type="entry name" value="HMA_1"/>
    <property type="match status" value="1"/>
</dbReference>
<dbReference type="GO" id="GO:0005507">
    <property type="term" value="F:copper ion binding"/>
    <property type="evidence" value="ECO:0007669"/>
    <property type="project" value="TreeGrafter"/>
</dbReference>
<dbReference type="InterPro" id="IPR008250">
    <property type="entry name" value="ATPase_P-typ_transduc_dom_A_sf"/>
</dbReference>
<dbReference type="SFLD" id="SFLDS00003">
    <property type="entry name" value="Haloacid_Dehalogenase"/>
    <property type="match status" value="1"/>
</dbReference>
<dbReference type="PROSITE" id="PS50846">
    <property type="entry name" value="HMA_2"/>
    <property type="match status" value="3"/>
</dbReference>
<gene>
    <name evidence="13" type="ORF">ALAG00032_LOCUS3212</name>
</gene>
<dbReference type="InterPro" id="IPR023299">
    <property type="entry name" value="ATPase_P-typ_cyto_dom_N"/>
</dbReference>
<reference evidence="13" key="1">
    <citation type="submission" date="2021-01" db="EMBL/GenBank/DDBJ databases">
        <authorList>
            <person name="Corre E."/>
            <person name="Pelletier E."/>
            <person name="Niang G."/>
            <person name="Scheremetjew M."/>
            <person name="Finn R."/>
            <person name="Kale V."/>
            <person name="Holt S."/>
            <person name="Cochrane G."/>
            <person name="Meng A."/>
            <person name="Brown T."/>
            <person name="Cohen L."/>
        </authorList>
    </citation>
    <scope>NUCLEOTIDE SEQUENCE</scope>
    <source>
        <strain evidence="13">CCMP1510</strain>
    </source>
</reference>
<feature type="region of interest" description="Disordered" evidence="11">
    <location>
        <begin position="1176"/>
        <end position="1197"/>
    </location>
</feature>
<dbReference type="InterPro" id="IPR059000">
    <property type="entry name" value="ATPase_P-type_domA"/>
</dbReference>
<comment type="similarity">
    <text evidence="2 10">Belongs to the cation transport ATPase (P-type) (TC 3.A.3) family. Type IB subfamily.</text>
</comment>
<feature type="domain" description="HMA" evidence="12">
    <location>
        <begin position="258"/>
        <end position="328"/>
    </location>
</feature>
<evidence type="ECO:0000256" key="2">
    <source>
        <dbReference type="ARBA" id="ARBA00006024"/>
    </source>
</evidence>
<dbReference type="InterPro" id="IPR036412">
    <property type="entry name" value="HAD-like_sf"/>
</dbReference>
<feature type="transmembrane region" description="Helical" evidence="10">
    <location>
        <begin position="673"/>
        <end position="695"/>
    </location>
</feature>
<dbReference type="GO" id="GO:0016020">
    <property type="term" value="C:membrane"/>
    <property type="evidence" value="ECO:0007669"/>
    <property type="project" value="UniProtKB-SubCell"/>
</dbReference>
<name>A0A7S3NIJ7_9STRA</name>
<keyword evidence="6 10" id="KW-0067">ATP-binding</keyword>
<feature type="transmembrane region" description="Helical" evidence="10">
    <location>
        <begin position="350"/>
        <end position="369"/>
    </location>
</feature>
<evidence type="ECO:0000256" key="9">
    <source>
        <dbReference type="ARBA" id="ARBA00023136"/>
    </source>
</evidence>
<feature type="transmembrane region" description="Helical" evidence="10">
    <location>
        <begin position="424"/>
        <end position="446"/>
    </location>
</feature>
<keyword evidence="5 10" id="KW-0547">Nucleotide-binding</keyword>
<feature type="domain" description="HMA" evidence="12">
    <location>
        <begin position="77"/>
        <end position="143"/>
    </location>
</feature>
<keyword evidence="9 10" id="KW-0472">Membrane</keyword>
<dbReference type="InterPro" id="IPR017969">
    <property type="entry name" value="Heavy-metal-associated_CS"/>
</dbReference>
<dbReference type="InterPro" id="IPR023298">
    <property type="entry name" value="ATPase_P-typ_TM_dom_sf"/>
</dbReference>
<dbReference type="GO" id="GO:0016887">
    <property type="term" value="F:ATP hydrolysis activity"/>
    <property type="evidence" value="ECO:0007669"/>
    <property type="project" value="InterPro"/>
</dbReference>
<keyword evidence="8 10" id="KW-1133">Transmembrane helix</keyword>
<evidence type="ECO:0000256" key="8">
    <source>
        <dbReference type="ARBA" id="ARBA00022989"/>
    </source>
</evidence>
<organism evidence="13">
    <name type="scientific">Aureoumbra lagunensis</name>
    <dbReference type="NCBI Taxonomy" id="44058"/>
    <lineage>
        <taxon>Eukaryota</taxon>
        <taxon>Sar</taxon>
        <taxon>Stramenopiles</taxon>
        <taxon>Ochrophyta</taxon>
        <taxon>Pelagophyceae</taxon>
        <taxon>Pelagomonadales</taxon>
        <taxon>Aureoumbra</taxon>
    </lineage>
</organism>
<dbReference type="GO" id="GO:0005524">
    <property type="term" value="F:ATP binding"/>
    <property type="evidence" value="ECO:0007669"/>
    <property type="project" value="UniProtKB-UniRule"/>
</dbReference>
<dbReference type="SUPFAM" id="SSF55008">
    <property type="entry name" value="HMA, heavy metal-associated domain"/>
    <property type="match status" value="3"/>
</dbReference>
<evidence type="ECO:0000256" key="11">
    <source>
        <dbReference type="SAM" id="MobiDB-lite"/>
    </source>
</evidence>
<feature type="transmembrane region" description="Helical" evidence="10">
    <location>
        <begin position="390"/>
        <end position="412"/>
    </location>
</feature>
<proteinExistence type="inferred from homology"/>
<dbReference type="InterPro" id="IPR018303">
    <property type="entry name" value="ATPase_P-typ_P_site"/>
</dbReference>
<dbReference type="PANTHER" id="PTHR43520">
    <property type="entry name" value="ATP7, ISOFORM B"/>
    <property type="match status" value="1"/>
</dbReference>
<feature type="transmembrane region" description="Helical" evidence="10">
    <location>
        <begin position="1070"/>
        <end position="1093"/>
    </location>
</feature>
<evidence type="ECO:0000313" key="13">
    <source>
        <dbReference type="EMBL" id="CAE0362471.1"/>
    </source>
</evidence>
<keyword evidence="4 10" id="KW-0479">Metal-binding</keyword>
<dbReference type="Gene3D" id="3.30.70.100">
    <property type="match status" value="3"/>
</dbReference>
<dbReference type="SUPFAM" id="SSF81665">
    <property type="entry name" value="Calcium ATPase, transmembrane domain M"/>
    <property type="match status" value="1"/>
</dbReference>